<dbReference type="Proteomes" id="UP001626550">
    <property type="component" value="Unassembled WGS sequence"/>
</dbReference>
<proteinExistence type="predicted"/>
<organism evidence="2 3">
    <name type="scientific">Cichlidogyrus casuarinus</name>
    <dbReference type="NCBI Taxonomy" id="1844966"/>
    <lineage>
        <taxon>Eukaryota</taxon>
        <taxon>Metazoa</taxon>
        <taxon>Spiralia</taxon>
        <taxon>Lophotrochozoa</taxon>
        <taxon>Platyhelminthes</taxon>
        <taxon>Monogenea</taxon>
        <taxon>Monopisthocotylea</taxon>
        <taxon>Dactylogyridea</taxon>
        <taxon>Ancyrocephalidae</taxon>
        <taxon>Cichlidogyrus</taxon>
    </lineage>
</organism>
<gene>
    <name evidence="2" type="ORF">Ciccas_005267</name>
</gene>
<feature type="transmembrane region" description="Helical" evidence="1">
    <location>
        <begin position="118"/>
        <end position="138"/>
    </location>
</feature>
<feature type="transmembrane region" description="Helical" evidence="1">
    <location>
        <begin position="150"/>
        <end position="167"/>
    </location>
</feature>
<dbReference type="AlphaFoldDB" id="A0ABD2Q947"/>
<keyword evidence="1" id="KW-1133">Transmembrane helix</keyword>
<sequence>MISLKDDKKYLCQYVNWFKNNSSRQGKKMNQFGFIDFAKAILKFASICITSFFLLNNFVKMSCETLCDSGFSTDLFPEWTIHPFSFIKTHLEPLWNSTDNCKYLEQFDQFLQLAYEDYAFQFSIALFIIHGIFLLKNLATKTRFRRRDTFIFLYNCIVIIYSCNLLAAQQLPFHILIGFAFATIFLLTNAAVMWFKFCRYDWRSQKNRITRSLKASVITKNPWSSEVETKDTSYDDETCSLITSMSQMSTGSDYDDQDSFISSSRQRRKRTRSLGLIPAIMHFLFGNFETWKDLKMEIFSLANAFLIFLIIIASFKLLYSLFMGSFTV</sequence>
<keyword evidence="1" id="KW-0472">Membrane</keyword>
<evidence type="ECO:0000313" key="3">
    <source>
        <dbReference type="Proteomes" id="UP001626550"/>
    </source>
</evidence>
<feature type="transmembrane region" description="Helical" evidence="1">
    <location>
        <begin position="274"/>
        <end position="292"/>
    </location>
</feature>
<feature type="transmembrane region" description="Helical" evidence="1">
    <location>
        <begin position="32"/>
        <end position="55"/>
    </location>
</feature>
<protein>
    <submittedName>
        <fullName evidence="2">Uncharacterized protein</fullName>
    </submittedName>
</protein>
<evidence type="ECO:0000256" key="1">
    <source>
        <dbReference type="SAM" id="Phobius"/>
    </source>
</evidence>
<keyword evidence="3" id="KW-1185">Reference proteome</keyword>
<name>A0ABD2Q947_9PLAT</name>
<feature type="transmembrane region" description="Helical" evidence="1">
    <location>
        <begin position="173"/>
        <end position="195"/>
    </location>
</feature>
<feature type="transmembrane region" description="Helical" evidence="1">
    <location>
        <begin position="298"/>
        <end position="319"/>
    </location>
</feature>
<keyword evidence="1" id="KW-0812">Transmembrane</keyword>
<accession>A0ABD2Q947</accession>
<reference evidence="2 3" key="1">
    <citation type="submission" date="2024-11" db="EMBL/GenBank/DDBJ databases">
        <title>Adaptive evolution of stress response genes in parasites aligns with host niche diversity.</title>
        <authorList>
            <person name="Hahn C."/>
            <person name="Resl P."/>
        </authorList>
    </citation>
    <scope>NUCLEOTIDE SEQUENCE [LARGE SCALE GENOMIC DNA]</scope>
    <source>
        <strain evidence="2">EGGRZ-B1_66</strain>
        <tissue evidence="2">Body</tissue>
    </source>
</reference>
<evidence type="ECO:0000313" key="2">
    <source>
        <dbReference type="EMBL" id="KAL3316096.1"/>
    </source>
</evidence>
<dbReference type="EMBL" id="JBJKFK010000603">
    <property type="protein sequence ID" value="KAL3316096.1"/>
    <property type="molecule type" value="Genomic_DNA"/>
</dbReference>
<comment type="caution">
    <text evidence="2">The sequence shown here is derived from an EMBL/GenBank/DDBJ whole genome shotgun (WGS) entry which is preliminary data.</text>
</comment>